<proteinExistence type="inferred from homology"/>
<keyword evidence="9 10" id="KW-0998">Cell outer membrane</keyword>
<evidence type="ECO:0000256" key="8">
    <source>
        <dbReference type="ARBA" id="ARBA00023170"/>
    </source>
</evidence>
<dbReference type="EMBL" id="QPMM01000010">
    <property type="protein sequence ID" value="RFS20694.1"/>
    <property type="molecule type" value="Genomic_DNA"/>
</dbReference>
<dbReference type="Gene3D" id="2.170.130.10">
    <property type="entry name" value="TonB-dependent receptor, plug domain"/>
    <property type="match status" value="1"/>
</dbReference>
<evidence type="ECO:0000256" key="5">
    <source>
        <dbReference type="ARBA" id="ARBA00022729"/>
    </source>
</evidence>
<protein>
    <submittedName>
        <fullName evidence="15">TonB-dependent receptor</fullName>
    </submittedName>
</protein>
<comment type="similarity">
    <text evidence="10 11">Belongs to the TonB-dependent receptor family.</text>
</comment>
<evidence type="ECO:0000256" key="12">
    <source>
        <dbReference type="SAM" id="SignalP"/>
    </source>
</evidence>
<feature type="chain" id="PRO_5017824161" evidence="12">
    <location>
        <begin position="21"/>
        <end position="696"/>
    </location>
</feature>
<name>A0A3E1Y6X5_9BACT</name>
<keyword evidence="8 15" id="KW-0675">Receptor</keyword>
<keyword evidence="4 10" id="KW-0812">Transmembrane</keyword>
<evidence type="ECO:0000256" key="1">
    <source>
        <dbReference type="ARBA" id="ARBA00004571"/>
    </source>
</evidence>
<dbReference type="PANTHER" id="PTHR30069">
    <property type="entry name" value="TONB-DEPENDENT OUTER MEMBRANE RECEPTOR"/>
    <property type="match status" value="1"/>
</dbReference>
<reference evidence="15 16" key="1">
    <citation type="submission" date="2018-07" db="EMBL/GenBank/DDBJ databases">
        <title>Chitinophaga K2CV101002-2 sp. nov., isolated from a monsoon evergreen broad-leaved forest soil.</title>
        <authorList>
            <person name="Lv Y."/>
        </authorList>
    </citation>
    <scope>NUCLEOTIDE SEQUENCE [LARGE SCALE GENOMIC DNA]</scope>
    <source>
        <strain evidence="15 16">GDMCC 1.1288</strain>
    </source>
</reference>
<evidence type="ECO:0000256" key="7">
    <source>
        <dbReference type="ARBA" id="ARBA00023136"/>
    </source>
</evidence>
<dbReference type="InterPro" id="IPR012910">
    <property type="entry name" value="Plug_dom"/>
</dbReference>
<dbReference type="OrthoDB" id="9764669at2"/>
<evidence type="ECO:0000313" key="16">
    <source>
        <dbReference type="Proteomes" id="UP000260644"/>
    </source>
</evidence>
<evidence type="ECO:0000256" key="4">
    <source>
        <dbReference type="ARBA" id="ARBA00022692"/>
    </source>
</evidence>
<organism evidence="15 16">
    <name type="scientific">Chitinophaga silvatica</name>
    <dbReference type="NCBI Taxonomy" id="2282649"/>
    <lineage>
        <taxon>Bacteria</taxon>
        <taxon>Pseudomonadati</taxon>
        <taxon>Bacteroidota</taxon>
        <taxon>Chitinophagia</taxon>
        <taxon>Chitinophagales</taxon>
        <taxon>Chitinophagaceae</taxon>
        <taxon>Chitinophaga</taxon>
    </lineage>
</organism>
<accession>A0A3E1Y6X5</accession>
<evidence type="ECO:0000256" key="10">
    <source>
        <dbReference type="PROSITE-ProRule" id="PRU01360"/>
    </source>
</evidence>
<feature type="signal peptide" evidence="12">
    <location>
        <begin position="1"/>
        <end position="20"/>
    </location>
</feature>
<keyword evidence="2 10" id="KW-0813">Transport</keyword>
<keyword evidence="5 12" id="KW-0732">Signal</keyword>
<dbReference type="InterPro" id="IPR039426">
    <property type="entry name" value="TonB-dep_rcpt-like"/>
</dbReference>
<keyword evidence="16" id="KW-1185">Reference proteome</keyword>
<evidence type="ECO:0000256" key="11">
    <source>
        <dbReference type="RuleBase" id="RU003357"/>
    </source>
</evidence>
<dbReference type="InterPro" id="IPR037066">
    <property type="entry name" value="Plug_dom_sf"/>
</dbReference>
<keyword evidence="6 11" id="KW-0798">TonB box</keyword>
<evidence type="ECO:0000259" key="14">
    <source>
        <dbReference type="Pfam" id="PF07715"/>
    </source>
</evidence>
<dbReference type="SUPFAM" id="SSF56935">
    <property type="entry name" value="Porins"/>
    <property type="match status" value="1"/>
</dbReference>
<dbReference type="Pfam" id="PF00593">
    <property type="entry name" value="TonB_dep_Rec_b-barrel"/>
    <property type="match status" value="1"/>
</dbReference>
<evidence type="ECO:0000256" key="3">
    <source>
        <dbReference type="ARBA" id="ARBA00022452"/>
    </source>
</evidence>
<sequence>MNKFLFSLFACFGQAWACFAQTDTNSINKSLQEVVVTATRNEQLLNKVPVPVTIINKQQIKDMGAVLLSQVLSEQTGLFLSSNHGTGIQMQGLESEYTLILLDGEPLIGRTAGTFDLSRIAVGNIERIEIIKGPVSSLYGSDALAGVINIITKNRAENGSTTLSGRYGSNGTYNGDINSVVLTPKSTIQSSANLLGSNGYTLGDDKTSPTIAPYHAATLQGRWQYQINNRWQSSVSGRWYNQQYKSYFTDQAGKIDDKGKEQDMNASWQLRYQQSERFTQLLRFYYSRYHTDENMWWQSSKELYDASYFTQQYFKPEYQADLKIAKSHLLTAGGGYVRETVSATRYDDQMAFNTGYLFIQDAWQPTEKWNIVLGGRYDMHNQYPSQFSPKLALSYNLSPTWRIMGSVGRGYRAPDFRQLYLHFNNAAVGYTVAGTKLATEIINDLTARGQIKRLTVDPSQLNSLNAERSWAFNVAAQGKLAENATAKVNLFYNSVSDMIDTRAIAEKTNGQYVFSYVNLQQITTCGSEVELNYSLNQWMLSGGYQYLRTKDNAIYDQVKAGKVYTTDENTKETRVLRRNEYFGLFNRSRHNANLKIAWTSRSSDWNANVRAIYRSKYGFTDENGNNVPDLKSEFVPGYLVTNLALSKQFFDKRMRVQGTVENLFNYSDYKHIPTMPGRLYTVAVSWTIQHTNQIKQ</sequence>
<feature type="domain" description="TonB-dependent receptor-like beta-barrel" evidence="13">
    <location>
        <begin position="210"/>
        <end position="663"/>
    </location>
</feature>
<evidence type="ECO:0000259" key="13">
    <source>
        <dbReference type="Pfam" id="PF00593"/>
    </source>
</evidence>
<evidence type="ECO:0000256" key="6">
    <source>
        <dbReference type="ARBA" id="ARBA00023077"/>
    </source>
</evidence>
<comment type="subcellular location">
    <subcellularLocation>
        <location evidence="1 10">Cell outer membrane</location>
        <topology evidence="1 10">Multi-pass membrane protein</topology>
    </subcellularLocation>
</comment>
<keyword evidence="7 10" id="KW-0472">Membrane</keyword>
<dbReference type="InterPro" id="IPR000531">
    <property type="entry name" value="Beta-barrel_TonB"/>
</dbReference>
<dbReference type="PROSITE" id="PS52016">
    <property type="entry name" value="TONB_DEPENDENT_REC_3"/>
    <property type="match status" value="1"/>
</dbReference>
<dbReference type="GO" id="GO:0009279">
    <property type="term" value="C:cell outer membrane"/>
    <property type="evidence" value="ECO:0007669"/>
    <property type="project" value="UniProtKB-SubCell"/>
</dbReference>
<dbReference type="AlphaFoldDB" id="A0A3E1Y6X5"/>
<dbReference type="InterPro" id="IPR036942">
    <property type="entry name" value="Beta-barrel_TonB_sf"/>
</dbReference>
<feature type="domain" description="TonB-dependent receptor plug" evidence="14">
    <location>
        <begin position="46"/>
        <end position="147"/>
    </location>
</feature>
<dbReference type="RefSeq" id="WP_116977412.1">
    <property type="nucleotide sequence ID" value="NZ_QPMM01000010.1"/>
</dbReference>
<comment type="caution">
    <text evidence="15">The sequence shown here is derived from an EMBL/GenBank/DDBJ whole genome shotgun (WGS) entry which is preliminary data.</text>
</comment>
<dbReference type="GO" id="GO:0015344">
    <property type="term" value="F:siderophore uptake transmembrane transporter activity"/>
    <property type="evidence" value="ECO:0007669"/>
    <property type="project" value="TreeGrafter"/>
</dbReference>
<dbReference type="CDD" id="cd01347">
    <property type="entry name" value="ligand_gated_channel"/>
    <property type="match status" value="1"/>
</dbReference>
<dbReference type="Pfam" id="PF07715">
    <property type="entry name" value="Plug"/>
    <property type="match status" value="1"/>
</dbReference>
<gene>
    <name evidence="15" type="ORF">DVR12_19235</name>
</gene>
<keyword evidence="3 10" id="KW-1134">Transmembrane beta strand</keyword>
<dbReference type="GO" id="GO:0044718">
    <property type="term" value="P:siderophore transmembrane transport"/>
    <property type="evidence" value="ECO:0007669"/>
    <property type="project" value="TreeGrafter"/>
</dbReference>
<dbReference type="Proteomes" id="UP000260644">
    <property type="component" value="Unassembled WGS sequence"/>
</dbReference>
<evidence type="ECO:0000256" key="2">
    <source>
        <dbReference type="ARBA" id="ARBA00022448"/>
    </source>
</evidence>
<dbReference type="Gene3D" id="2.40.170.20">
    <property type="entry name" value="TonB-dependent receptor, beta-barrel domain"/>
    <property type="match status" value="1"/>
</dbReference>
<evidence type="ECO:0000313" key="15">
    <source>
        <dbReference type="EMBL" id="RFS20694.1"/>
    </source>
</evidence>
<dbReference type="PANTHER" id="PTHR30069:SF29">
    <property type="entry name" value="HEMOGLOBIN AND HEMOGLOBIN-HAPTOGLOBIN-BINDING PROTEIN 1-RELATED"/>
    <property type="match status" value="1"/>
</dbReference>
<evidence type="ECO:0000256" key="9">
    <source>
        <dbReference type="ARBA" id="ARBA00023237"/>
    </source>
</evidence>